<organism evidence="2 3">
    <name type="scientific">Lithospermum erythrorhizon</name>
    <name type="common">Purple gromwell</name>
    <name type="synonym">Lithospermum officinale var. erythrorhizon</name>
    <dbReference type="NCBI Taxonomy" id="34254"/>
    <lineage>
        <taxon>Eukaryota</taxon>
        <taxon>Viridiplantae</taxon>
        <taxon>Streptophyta</taxon>
        <taxon>Embryophyta</taxon>
        <taxon>Tracheophyta</taxon>
        <taxon>Spermatophyta</taxon>
        <taxon>Magnoliopsida</taxon>
        <taxon>eudicotyledons</taxon>
        <taxon>Gunneridae</taxon>
        <taxon>Pentapetalae</taxon>
        <taxon>asterids</taxon>
        <taxon>lamiids</taxon>
        <taxon>Boraginales</taxon>
        <taxon>Boraginaceae</taxon>
        <taxon>Boraginoideae</taxon>
        <taxon>Lithospermeae</taxon>
        <taxon>Lithospermum</taxon>
    </lineage>
</organism>
<evidence type="ECO:0000313" key="3">
    <source>
        <dbReference type="Proteomes" id="UP001454036"/>
    </source>
</evidence>
<feature type="compositionally biased region" description="Polar residues" evidence="1">
    <location>
        <begin position="12"/>
        <end position="29"/>
    </location>
</feature>
<sequence length="71" mass="7651">MPSEQADANVRATGSQETRPTKTSTSNIQPPRPSSLVTVMDPELLGFFRLFTSVGAEITYGDLTFSTTSDP</sequence>
<evidence type="ECO:0000256" key="1">
    <source>
        <dbReference type="SAM" id="MobiDB-lite"/>
    </source>
</evidence>
<dbReference type="EMBL" id="BAABME010012669">
    <property type="protein sequence ID" value="GAA0185385.1"/>
    <property type="molecule type" value="Genomic_DNA"/>
</dbReference>
<gene>
    <name evidence="2" type="ORF">LIER_32673</name>
</gene>
<dbReference type="Proteomes" id="UP001454036">
    <property type="component" value="Unassembled WGS sequence"/>
</dbReference>
<name>A0AAV3RXM3_LITER</name>
<keyword evidence="3" id="KW-1185">Reference proteome</keyword>
<accession>A0AAV3RXM3</accession>
<proteinExistence type="predicted"/>
<comment type="caution">
    <text evidence="2">The sequence shown here is derived from an EMBL/GenBank/DDBJ whole genome shotgun (WGS) entry which is preliminary data.</text>
</comment>
<evidence type="ECO:0000313" key="2">
    <source>
        <dbReference type="EMBL" id="GAA0185385.1"/>
    </source>
</evidence>
<protein>
    <submittedName>
        <fullName evidence="2">Uncharacterized protein</fullName>
    </submittedName>
</protein>
<dbReference type="AlphaFoldDB" id="A0AAV3RXM3"/>
<feature type="region of interest" description="Disordered" evidence="1">
    <location>
        <begin position="1"/>
        <end position="35"/>
    </location>
</feature>
<reference evidence="2 3" key="1">
    <citation type="submission" date="2024-01" db="EMBL/GenBank/DDBJ databases">
        <title>The complete chloroplast genome sequence of Lithospermum erythrorhizon: insights into the phylogenetic relationship among Boraginaceae species and the maternal lineages of purple gromwells.</title>
        <authorList>
            <person name="Okada T."/>
            <person name="Watanabe K."/>
        </authorList>
    </citation>
    <scope>NUCLEOTIDE SEQUENCE [LARGE SCALE GENOMIC DNA]</scope>
</reference>